<sequence length="120" mass="13346">MSERVTVTHPSRQRPRVRPAPLLREIDEQTGLGEVYISSLIRSQLRLSLAVIAVSLGVLAALPGVFHLFPEVADIQVLGLTLPWLILGVVVYPALLGAAWFYAYNAERVERDFVDLVDRP</sequence>
<keyword evidence="3" id="KW-1185">Reference proteome</keyword>
<evidence type="ECO:0000313" key="3">
    <source>
        <dbReference type="Proteomes" id="UP001056535"/>
    </source>
</evidence>
<dbReference type="Proteomes" id="UP001056535">
    <property type="component" value="Chromosome"/>
</dbReference>
<evidence type="ECO:0000256" key="1">
    <source>
        <dbReference type="SAM" id="Phobius"/>
    </source>
</evidence>
<name>A0ABY4YE29_9MICO</name>
<accession>A0ABY4YE29</accession>
<feature type="transmembrane region" description="Helical" evidence="1">
    <location>
        <begin position="47"/>
        <end position="69"/>
    </location>
</feature>
<evidence type="ECO:0008006" key="4">
    <source>
        <dbReference type="Google" id="ProtNLM"/>
    </source>
</evidence>
<dbReference type="EMBL" id="CP099490">
    <property type="protein sequence ID" value="USQ74824.1"/>
    <property type="molecule type" value="Genomic_DNA"/>
</dbReference>
<protein>
    <recommendedName>
        <fullName evidence="4">DUF485 domain-containing protein</fullName>
    </recommendedName>
</protein>
<feature type="transmembrane region" description="Helical" evidence="1">
    <location>
        <begin position="81"/>
        <end position="103"/>
    </location>
</feature>
<organism evidence="2 3">
    <name type="scientific">Ornithinimicrobium cryptoxanthini</name>
    <dbReference type="NCBI Taxonomy" id="2934161"/>
    <lineage>
        <taxon>Bacteria</taxon>
        <taxon>Bacillati</taxon>
        <taxon>Actinomycetota</taxon>
        <taxon>Actinomycetes</taxon>
        <taxon>Micrococcales</taxon>
        <taxon>Ornithinimicrobiaceae</taxon>
        <taxon>Ornithinimicrobium</taxon>
    </lineage>
</organism>
<proteinExistence type="predicted"/>
<keyword evidence="1" id="KW-1133">Transmembrane helix</keyword>
<evidence type="ECO:0000313" key="2">
    <source>
        <dbReference type="EMBL" id="USQ74824.1"/>
    </source>
</evidence>
<dbReference type="RefSeq" id="WP_252618881.1">
    <property type="nucleotide sequence ID" value="NZ_CP099490.1"/>
</dbReference>
<keyword evidence="1" id="KW-0472">Membrane</keyword>
<gene>
    <name evidence="2" type="ORF">NF557_09075</name>
</gene>
<reference evidence="2" key="1">
    <citation type="submission" date="2022-06" db="EMBL/GenBank/DDBJ databases">
        <title>Ornithinimicrobium JY.X270.</title>
        <authorList>
            <person name="Huang Y."/>
        </authorList>
    </citation>
    <scope>NUCLEOTIDE SEQUENCE</scope>
    <source>
        <strain evidence="2">JY.X270</strain>
    </source>
</reference>
<keyword evidence="1" id="KW-0812">Transmembrane</keyword>